<keyword evidence="5" id="KW-1185">Reference proteome</keyword>
<evidence type="ECO:0000313" key="4">
    <source>
        <dbReference type="EnsemblMetazoa" id="AALFPA23_024571.P36631"/>
    </source>
</evidence>
<keyword evidence="2" id="KW-0732">Signal</keyword>
<name>A0ABM2A576_AEDAL</name>
<dbReference type="CDD" id="cd08024">
    <property type="entry name" value="GH16_CCF"/>
    <property type="match status" value="1"/>
</dbReference>
<protein>
    <recommendedName>
        <fullName evidence="3">GH16 domain-containing protein</fullName>
    </recommendedName>
</protein>
<sequence>MLLPRGSMVLLPALVAVALLSNVAQADSAYNSRHCKKPSVTTASGTSVYRRNFCSGELIFEDNFDHLDLEKWEHEHTLGGGGNGEFQYYLNNRRNSYVENGTLYIRPTLLADETGEEFLTSGTLDLNGGSPYDYCTNPAWDGCERTGTPENPLNPIKSARLRTLRSFNFKYGKLEIRAKIPTGDWLWPALWLMPKLNQYGTWPSSGEIDLMESRGNLDYRVADGTHIGVEQVGSTMHFGPSPWLNGFETTTAAKNSAPEQGFNKDFHRYQLEWTPEFMQFSVDDEPLLFVDGNFWQRGNFDERAPGTPNPWVGGGKMAPFDQEFHVIMNLAVGGTNGYFPDPPATNKDNAKPWENGSPTARGGFWSAKEDWLPTWQLDENDSNEASLQVDYVRVWAL</sequence>
<comment type="similarity">
    <text evidence="1">Belongs to the glycosyl hydrolase 16 family.</text>
</comment>
<dbReference type="SUPFAM" id="SSF49899">
    <property type="entry name" value="Concanavalin A-like lectins/glucanases"/>
    <property type="match status" value="1"/>
</dbReference>
<dbReference type="RefSeq" id="XP_019560575.3">
    <property type="nucleotide sequence ID" value="XM_019705030.3"/>
</dbReference>
<evidence type="ECO:0000259" key="3">
    <source>
        <dbReference type="PROSITE" id="PS51762"/>
    </source>
</evidence>
<evidence type="ECO:0000256" key="1">
    <source>
        <dbReference type="ARBA" id="ARBA00006865"/>
    </source>
</evidence>
<feature type="signal peptide" evidence="2">
    <location>
        <begin position="1"/>
        <end position="26"/>
    </location>
</feature>
<evidence type="ECO:0000256" key="2">
    <source>
        <dbReference type="SAM" id="SignalP"/>
    </source>
</evidence>
<dbReference type="PROSITE" id="PS51762">
    <property type="entry name" value="GH16_2"/>
    <property type="match status" value="1"/>
</dbReference>
<dbReference type="Proteomes" id="UP000069940">
    <property type="component" value="Unassembled WGS sequence"/>
</dbReference>
<reference evidence="5" key="1">
    <citation type="journal article" date="2015" name="Proc. Natl. Acad. Sci. U.S.A.">
        <title>Genome sequence of the Asian Tiger mosquito, Aedes albopictus, reveals insights into its biology, genetics, and evolution.</title>
        <authorList>
            <person name="Chen X.G."/>
            <person name="Jiang X."/>
            <person name="Gu J."/>
            <person name="Xu M."/>
            <person name="Wu Y."/>
            <person name="Deng Y."/>
            <person name="Zhang C."/>
            <person name="Bonizzoni M."/>
            <person name="Dermauw W."/>
            <person name="Vontas J."/>
            <person name="Armbruster P."/>
            <person name="Huang X."/>
            <person name="Yang Y."/>
            <person name="Zhang H."/>
            <person name="He W."/>
            <person name="Peng H."/>
            <person name="Liu Y."/>
            <person name="Wu K."/>
            <person name="Chen J."/>
            <person name="Lirakis M."/>
            <person name="Topalis P."/>
            <person name="Van Leeuwen T."/>
            <person name="Hall A.B."/>
            <person name="Jiang X."/>
            <person name="Thorpe C."/>
            <person name="Mueller R.L."/>
            <person name="Sun C."/>
            <person name="Waterhouse R.M."/>
            <person name="Yan G."/>
            <person name="Tu Z.J."/>
            <person name="Fang X."/>
            <person name="James A.A."/>
        </authorList>
    </citation>
    <scope>NUCLEOTIDE SEQUENCE [LARGE SCALE GENOMIC DNA]</scope>
    <source>
        <strain evidence="5">Foshan</strain>
    </source>
</reference>
<dbReference type="InterPro" id="IPR013320">
    <property type="entry name" value="ConA-like_dom_sf"/>
</dbReference>
<organism evidence="4 5">
    <name type="scientific">Aedes albopictus</name>
    <name type="common">Asian tiger mosquito</name>
    <name type="synonym">Stegomyia albopicta</name>
    <dbReference type="NCBI Taxonomy" id="7160"/>
    <lineage>
        <taxon>Eukaryota</taxon>
        <taxon>Metazoa</taxon>
        <taxon>Ecdysozoa</taxon>
        <taxon>Arthropoda</taxon>
        <taxon>Hexapoda</taxon>
        <taxon>Insecta</taxon>
        <taxon>Pterygota</taxon>
        <taxon>Neoptera</taxon>
        <taxon>Endopterygota</taxon>
        <taxon>Diptera</taxon>
        <taxon>Nematocera</taxon>
        <taxon>Culicoidea</taxon>
        <taxon>Culicidae</taxon>
        <taxon>Culicinae</taxon>
        <taxon>Aedini</taxon>
        <taxon>Aedes</taxon>
        <taxon>Stegomyia</taxon>
    </lineage>
</organism>
<feature type="chain" id="PRO_5046411155" description="GH16 domain-containing protein" evidence="2">
    <location>
        <begin position="27"/>
        <end position="397"/>
    </location>
</feature>
<dbReference type="InterPro" id="IPR000757">
    <property type="entry name" value="Beta-glucanase-like"/>
</dbReference>
<dbReference type="InterPro" id="IPR050546">
    <property type="entry name" value="Glycosyl_Hydrlase_16"/>
</dbReference>
<dbReference type="Gene3D" id="2.60.120.200">
    <property type="match status" value="1"/>
</dbReference>
<dbReference type="PANTHER" id="PTHR10963">
    <property type="entry name" value="GLYCOSYL HYDROLASE-RELATED"/>
    <property type="match status" value="1"/>
</dbReference>
<evidence type="ECO:0000313" key="5">
    <source>
        <dbReference type="Proteomes" id="UP000069940"/>
    </source>
</evidence>
<accession>A0ABM2A576</accession>
<dbReference type="PANTHER" id="PTHR10963:SF55">
    <property type="entry name" value="GLYCOSIDE HYDROLASE FAMILY 16 PROTEIN"/>
    <property type="match status" value="1"/>
</dbReference>
<dbReference type="Pfam" id="PF00722">
    <property type="entry name" value="Glyco_hydro_16"/>
    <property type="match status" value="1"/>
</dbReference>
<feature type="domain" description="GH16" evidence="3">
    <location>
        <begin position="41"/>
        <end position="397"/>
    </location>
</feature>
<reference evidence="4" key="2">
    <citation type="submission" date="2025-05" db="UniProtKB">
        <authorList>
            <consortium name="EnsemblMetazoa"/>
        </authorList>
    </citation>
    <scope>IDENTIFICATION</scope>
    <source>
        <strain evidence="4">Foshan</strain>
    </source>
</reference>
<proteinExistence type="inferred from homology"/>
<dbReference type="EnsemblMetazoa" id="AALFPA23_024571.R36631">
    <property type="protein sequence ID" value="AALFPA23_024571.P36631"/>
    <property type="gene ID" value="AALFPA23_024571"/>
</dbReference>
<dbReference type="GeneID" id="109429165"/>